<feature type="compositionally biased region" description="Basic and acidic residues" evidence="4">
    <location>
        <begin position="258"/>
        <end position="268"/>
    </location>
</feature>
<evidence type="ECO:0000256" key="1">
    <source>
        <dbReference type="ARBA" id="ARBA00005234"/>
    </source>
</evidence>
<dbReference type="Proteomes" id="UP000824120">
    <property type="component" value="Chromosome 1"/>
</dbReference>
<evidence type="ECO:0000313" key="6">
    <source>
        <dbReference type="EMBL" id="KAG5629272.1"/>
    </source>
</evidence>
<dbReference type="SUPFAM" id="SSF54001">
    <property type="entry name" value="Cysteine proteinases"/>
    <property type="match status" value="1"/>
</dbReference>
<dbReference type="GO" id="GO:0006508">
    <property type="term" value="P:proteolysis"/>
    <property type="evidence" value="ECO:0007669"/>
    <property type="project" value="UniProtKB-KW"/>
</dbReference>
<feature type="non-terminal residue" evidence="6">
    <location>
        <position position="852"/>
    </location>
</feature>
<dbReference type="EMBL" id="JACXVP010000001">
    <property type="protein sequence ID" value="KAG5629272.1"/>
    <property type="molecule type" value="Genomic_DNA"/>
</dbReference>
<dbReference type="InterPro" id="IPR038765">
    <property type="entry name" value="Papain-like_cys_pep_sf"/>
</dbReference>
<comment type="caution">
    <text evidence="6">The sequence shown here is derived from an EMBL/GenBank/DDBJ whole genome shotgun (WGS) entry which is preliminary data.</text>
</comment>
<accession>A0A9J6AXR3</accession>
<evidence type="ECO:0000256" key="3">
    <source>
        <dbReference type="ARBA" id="ARBA00022801"/>
    </source>
</evidence>
<keyword evidence="3" id="KW-0378">Hydrolase</keyword>
<evidence type="ECO:0000313" key="7">
    <source>
        <dbReference type="Proteomes" id="UP000824120"/>
    </source>
</evidence>
<feature type="compositionally biased region" description="Polar residues" evidence="4">
    <location>
        <begin position="270"/>
        <end position="285"/>
    </location>
</feature>
<dbReference type="InterPro" id="IPR015410">
    <property type="entry name" value="DUF1985"/>
</dbReference>
<comment type="similarity">
    <text evidence="1">Belongs to the peptidase C48 family.</text>
</comment>
<gene>
    <name evidence="6" type="ORF">H5410_000989</name>
</gene>
<dbReference type="PANTHER" id="PTHR48302">
    <property type="entry name" value="ULP1 PROTEASE FAMILY, C-TERMINAL CATALYTIC DOMAIN CONTAINING PROTEIN"/>
    <property type="match status" value="1"/>
</dbReference>
<protein>
    <recommendedName>
        <fullName evidence="5">Ubiquitin-like protease family profile domain-containing protein</fullName>
    </recommendedName>
</protein>
<dbReference type="InterPro" id="IPR003653">
    <property type="entry name" value="Peptidase_C48_C"/>
</dbReference>
<dbReference type="AlphaFoldDB" id="A0A9J6AXR3"/>
<evidence type="ECO:0000256" key="4">
    <source>
        <dbReference type="SAM" id="MobiDB-lite"/>
    </source>
</evidence>
<name>A0A9J6AXR3_SOLCO</name>
<feature type="region of interest" description="Disordered" evidence="4">
    <location>
        <begin position="240"/>
        <end position="300"/>
    </location>
</feature>
<organism evidence="6 7">
    <name type="scientific">Solanum commersonii</name>
    <name type="common">Commerson's wild potato</name>
    <name type="synonym">Commerson's nightshade</name>
    <dbReference type="NCBI Taxonomy" id="4109"/>
    <lineage>
        <taxon>Eukaryota</taxon>
        <taxon>Viridiplantae</taxon>
        <taxon>Streptophyta</taxon>
        <taxon>Embryophyta</taxon>
        <taxon>Tracheophyta</taxon>
        <taxon>Spermatophyta</taxon>
        <taxon>Magnoliopsida</taxon>
        <taxon>eudicotyledons</taxon>
        <taxon>Gunneridae</taxon>
        <taxon>Pentapetalae</taxon>
        <taxon>asterids</taxon>
        <taxon>lamiids</taxon>
        <taxon>Solanales</taxon>
        <taxon>Solanaceae</taxon>
        <taxon>Solanoideae</taxon>
        <taxon>Solaneae</taxon>
        <taxon>Solanum</taxon>
    </lineage>
</organism>
<keyword evidence="2" id="KW-0645">Protease</keyword>
<evidence type="ECO:0000256" key="2">
    <source>
        <dbReference type="ARBA" id="ARBA00022670"/>
    </source>
</evidence>
<dbReference type="Gene3D" id="3.40.395.10">
    <property type="entry name" value="Adenoviral Proteinase, Chain A"/>
    <property type="match status" value="1"/>
</dbReference>
<feature type="domain" description="Ubiquitin-like protease family profile" evidence="5">
    <location>
        <begin position="590"/>
        <end position="789"/>
    </location>
</feature>
<dbReference type="Pfam" id="PF02902">
    <property type="entry name" value="Peptidase_C48"/>
    <property type="match status" value="1"/>
</dbReference>
<dbReference type="Pfam" id="PF09331">
    <property type="entry name" value="DUF1985"/>
    <property type="match status" value="1"/>
</dbReference>
<proteinExistence type="inferred from homology"/>
<keyword evidence="7" id="KW-1185">Reference proteome</keyword>
<dbReference type="GO" id="GO:0008234">
    <property type="term" value="F:cysteine-type peptidase activity"/>
    <property type="evidence" value="ECO:0007669"/>
    <property type="project" value="InterPro"/>
</dbReference>
<dbReference type="PANTHER" id="PTHR48302:SF3">
    <property type="entry name" value="DUF1985 DOMAIN-CONTAINING PROTEIN"/>
    <property type="match status" value="1"/>
</dbReference>
<sequence length="852" mass="96924">NSSSDSLLIRINGTTLRFGIREFAIISGLNCVANPDDFSFNKKKPNRIIEQFFGGKKNVIKKAELIRKFDKKVWGDGNDDDVVKVAILYFINTFIFSKEKTSSSIPRSHFDLVESGRYSDYPWGIKAFAALLKTVSKKMDAHKKYYRIAGMSLAMQVWLYECCSSVDKKIASKVSNRIPRLLNWRTKEKRPHYEYLMEEMFKDNENPLTFQNISPSLKEIALLQIPSKDAVFDTALADEDVDEDEDDDFTSKPPSDVPKNKEKGKEKGNASSDVPKNKPGSSINETPHIVETEKKSDSKSDEIAELRQDFAAFKKSVTGEFKELRLFIVENLKDVLDAINVSCTTKESFQTDDIGTQFPIPDFGKKNSLNDNIQQSIVQVDSEKNHFDTNGIPQSVDEPEESFVFVVPVQSLDTNVKTTKHIQPASQFELIDELLPSLNSVVVDEVTPLTIHSKAVVDEVTPLQIHSKAVVDEVTPLPIHSKAIVDLVTPLPIHSKVVVDEVTPLPIYSKVVVDEVTPLPIHSKAVVDEVTPLPIVRIRRPGRWNCSPYSTKFGSSSGLLVKHTHKLQDQDHYKKNKAELAVHVDLGIHLITNKNWFYTLSYDGQLLNDEHIDVVLYYLRKKSKYSVNSRYKYTTVDCLFKTKIVDIYAAYANIESKNCVATIENDIREYINGYRLMAAIPWNTIDNVLIPVNVKQRNHWVLVVLSLVERHIHVYDSYRAAKHDSFVREEIQKLAQLLPMYLSMYYDDNIDDTQDLNIPFDVTYVKDIPQQRYGSMDCGLYLLAFAEYLSDSNDICVETIDVELLRIRYGALLWEYVAKKMEDGAVSDNEAPPNLNRKPCSEMDSSEIVMIN</sequence>
<dbReference type="PROSITE" id="PS50600">
    <property type="entry name" value="ULP_PROTEASE"/>
    <property type="match status" value="1"/>
</dbReference>
<reference evidence="6 7" key="1">
    <citation type="submission" date="2020-09" db="EMBL/GenBank/DDBJ databases">
        <title>De no assembly of potato wild relative species, Solanum commersonii.</title>
        <authorList>
            <person name="Cho K."/>
        </authorList>
    </citation>
    <scope>NUCLEOTIDE SEQUENCE [LARGE SCALE GENOMIC DNA]</scope>
    <source>
        <strain evidence="6">LZ3.2</strain>
        <tissue evidence="6">Leaf</tissue>
    </source>
</reference>
<dbReference type="OrthoDB" id="1194650at2759"/>
<evidence type="ECO:0000259" key="5">
    <source>
        <dbReference type="PROSITE" id="PS50600"/>
    </source>
</evidence>
<feature type="compositionally biased region" description="Basic and acidic residues" evidence="4">
    <location>
        <begin position="288"/>
        <end position="300"/>
    </location>
</feature>